<sequence>MKKYPPKLIKKFEKGTSINLDKYANDMLKKFDLTIALPLTLKNDLNKKLYTQATITKSDFRSQAALTLSSATYLTSLMRFTRGSRSSQLQNHRASGSDDRGSEISSFVKADFRLSSRIFPIACPARAVSYSPTFIQGLGLWGCELEKFQIGREAEYIAASEAAKEVAWLKNFIGDLDIVRSISEPIKKFSDNEGAVVD</sequence>
<reference evidence="1" key="1">
    <citation type="submission" date="2023-03" db="EMBL/GenBank/DDBJ databases">
        <title>Chromosome-scale reference genome and RAD-based genetic map of yellow starthistle (Centaurea solstitialis) reveal putative structural variation and QTLs associated with invader traits.</title>
        <authorList>
            <person name="Reatini B."/>
            <person name="Cang F.A."/>
            <person name="Jiang Q."/>
            <person name="Mckibben M.T.W."/>
            <person name="Barker M.S."/>
            <person name="Rieseberg L.H."/>
            <person name="Dlugosch K.M."/>
        </authorList>
    </citation>
    <scope>NUCLEOTIDE SEQUENCE</scope>
    <source>
        <strain evidence="1">CAN-66</strain>
        <tissue evidence="1">Leaf</tissue>
    </source>
</reference>
<organism evidence="1 2">
    <name type="scientific">Centaurea solstitialis</name>
    <name type="common">yellow star-thistle</name>
    <dbReference type="NCBI Taxonomy" id="347529"/>
    <lineage>
        <taxon>Eukaryota</taxon>
        <taxon>Viridiplantae</taxon>
        <taxon>Streptophyta</taxon>
        <taxon>Embryophyta</taxon>
        <taxon>Tracheophyta</taxon>
        <taxon>Spermatophyta</taxon>
        <taxon>Magnoliopsida</taxon>
        <taxon>eudicotyledons</taxon>
        <taxon>Gunneridae</taxon>
        <taxon>Pentapetalae</taxon>
        <taxon>asterids</taxon>
        <taxon>campanulids</taxon>
        <taxon>Asterales</taxon>
        <taxon>Asteraceae</taxon>
        <taxon>Carduoideae</taxon>
        <taxon>Cardueae</taxon>
        <taxon>Centaureinae</taxon>
        <taxon>Centaurea</taxon>
    </lineage>
</organism>
<protein>
    <submittedName>
        <fullName evidence="1">Uncharacterized protein</fullName>
    </submittedName>
</protein>
<accession>A0AA38W4S5</accession>
<dbReference type="AlphaFoldDB" id="A0AA38W4S5"/>
<keyword evidence="2" id="KW-1185">Reference proteome</keyword>
<gene>
    <name evidence="1" type="ORF">OSB04_019160</name>
</gene>
<proteinExistence type="predicted"/>
<dbReference type="Proteomes" id="UP001172457">
    <property type="component" value="Chromosome 5"/>
</dbReference>
<evidence type="ECO:0000313" key="1">
    <source>
        <dbReference type="EMBL" id="KAJ9546617.1"/>
    </source>
</evidence>
<comment type="caution">
    <text evidence="1">The sequence shown here is derived from an EMBL/GenBank/DDBJ whole genome shotgun (WGS) entry which is preliminary data.</text>
</comment>
<name>A0AA38W4S5_9ASTR</name>
<dbReference type="EMBL" id="JARYMX010000005">
    <property type="protein sequence ID" value="KAJ9546617.1"/>
    <property type="molecule type" value="Genomic_DNA"/>
</dbReference>
<evidence type="ECO:0000313" key="2">
    <source>
        <dbReference type="Proteomes" id="UP001172457"/>
    </source>
</evidence>